<feature type="compositionally biased region" description="Basic and acidic residues" evidence="11">
    <location>
        <begin position="324"/>
        <end position="334"/>
    </location>
</feature>
<accession>A0A1X0S1L1</accession>
<evidence type="ECO:0000256" key="7">
    <source>
        <dbReference type="ARBA" id="ARBA00032166"/>
    </source>
</evidence>
<dbReference type="FunFam" id="3.40.1280.30:FF:000001">
    <property type="entry name" value="tRNA methyltransferase 10 homolog A"/>
    <property type="match status" value="1"/>
</dbReference>
<keyword evidence="3" id="KW-0489">Methyltransferase</keyword>
<feature type="binding site" evidence="10">
    <location>
        <position position="222"/>
    </location>
    <ligand>
        <name>S-adenosyl-L-methionine</name>
        <dbReference type="ChEBI" id="CHEBI:59789"/>
    </ligand>
</feature>
<feature type="active site" description="Proton acceptor" evidence="9">
    <location>
        <position position="226"/>
    </location>
</feature>
<feature type="binding site" evidence="10">
    <location>
        <position position="234"/>
    </location>
    <ligand>
        <name>S-adenosyl-L-methionine</name>
        <dbReference type="ChEBI" id="CHEBI:59789"/>
    </ligand>
</feature>
<dbReference type="PANTHER" id="PTHR13563">
    <property type="entry name" value="TRNA (GUANINE-9-) METHYLTRANSFERASE"/>
    <property type="match status" value="1"/>
</dbReference>
<dbReference type="OMA" id="FKKNDGW"/>
<dbReference type="Gene3D" id="3.40.1280.30">
    <property type="match status" value="1"/>
</dbReference>
<feature type="compositionally biased region" description="Acidic residues" evidence="11">
    <location>
        <begin position="305"/>
        <end position="322"/>
    </location>
</feature>
<reference evidence="13 14" key="1">
    <citation type="journal article" date="2016" name="Proc. Natl. Acad. Sci. U.S.A.">
        <title>Lipid metabolic changes in an early divergent fungus govern the establishment of a mutualistic symbiosis with endobacteria.</title>
        <authorList>
            <person name="Lastovetsky O.A."/>
            <person name="Gaspar M.L."/>
            <person name="Mondo S.J."/>
            <person name="LaButti K.M."/>
            <person name="Sandor L."/>
            <person name="Grigoriev I.V."/>
            <person name="Henry S.A."/>
            <person name="Pawlowska T.E."/>
        </authorList>
    </citation>
    <scope>NUCLEOTIDE SEQUENCE [LARGE SCALE GENOMIC DNA]</scope>
    <source>
        <strain evidence="13 14">ATCC 11559</strain>
    </source>
</reference>
<feature type="region of interest" description="Disordered" evidence="11">
    <location>
        <begin position="71"/>
        <end position="90"/>
    </location>
</feature>
<keyword evidence="5" id="KW-0949">S-adenosyl-L-methionine</keyword>
<organism evidence="13 14">
    <name type="scientific">Rhizopus microsporus</name>
    <dbReference type="NCBI Taxonomy" id="58291"/>
    <lineage>
        <taxon>Eukaryota</taxon>
        <taxon>Fungi</taxon>
        <taxon>Fungi incertae sedis</taxon>
        <taxon>Mucoromycota</taxon>
        <taxon>Mucoromycotina</taxon>
        <taxon>Mucoromycetes</taxon>
        <taxon>Mucorales</taxon>
        <taxon>Mucorineae</taxon>
        <taxon>Rhizopodaceae</taxon>
        <taxon>Rhizopus</taxon>
    </lineage>
</organism>
<dbReference type="InterPro" id="IPR007356">
    <property type="entry name" value="tRNA_m1G_MeTrfase_euk"/>
</dbReference>
<feature type="region of interest" description="Disordered" evidence="11">
    <location>
        <begin position="299"/>
        <end position="334"/>
    </location>
</feature>
<evidence type="ECO:0000256" key="11">
    <source>
        <dbReference type="SAM" id="MobiDB-lite"/>
    </source>
</evidence>
<feature type="domain" description="SAM-dependent MTase TRM10-type" evidence="12">
    <location>
        <begin position="103"/>
        <end position="295"/>
    </location>
</feature>
<protein>
    <recommendedName>
        <fullName evidence="2">tRNA (guanine(9)-N1)-methyltransferase</fullName>
        <ecNumber evidence="1">2.1.1.221</ecNumber>
    </recommendedName>
    <alternativeName>
        <fullName evidence="7">tRNA methyltransferase 10</fullName>
    </alternativeName>
    <alternativeName>
        <fullName evidence="6">tRNA(m1G9)-methyltransferase</fullName>
    </alternativeName>
</protein>
<dbReference type="InterPro" id="IPR028564">
    <property type="entry name" value="MT_TRM10-typ"/>
</dbReference>
<evidence type="ECO:0000259" key="12">
    <source>
        <dbReference type="PROSITE" id="PS51675"/>
    </source>
</evidence>
<dbReference type="CDD" id="cd18089">
    <property type="entry name" value="SPOUT_Trm10-like"/>
    <property type="match status" value="1"/>
</dbReference>
<evidence type="ECO:0000256" key="9">
    <source>
        <dbReference type="PIRSR" id="PIRSR016323-1"/>
    </source>
</evidence>
<feature type="binding site" evidence="10">
    <location>
        <position position="248"/>
    </location>
    <ligand>
        <name>S-adenosyl-L-methionine</name>
        <dbReference type="ChEBI" id="CHEBI:59789"/>
    </ligand>
</feature>
<evidence type="ECO:0000256" key="4">
    <source>
        <dbReference type="ARBA" id="ARBA00022679"/>
    </source>
</evidence>
<dbReference type="EMBL" id="KV921336">
    <property type="protein sequence ID" value="ORE18195.1"/>
    <property type="molecule type" value="Genomic_DNA"/>
</dbReference>
<feature type="region of interest" description="Disordered" evidence="11">
    <location>
        <begin position="1"/>
        <end position="32"/>
    </location>
</feature>
<feature type="compositionally biased region" description="Basic residues" evidence="11">
    <location>
        <begin position="74"/>
        <end position="90"/>
    </location>
</feature>
<dbReference type="GO" id="GO:0052905">
    <property type="term" value="F:tRNA (guanosine(9)-N1)-methyltransferase activity"/>
    <property type="evidence" value="ECO:0007669"/>
    <property type="project" value="UniProtKB-EC"/>
</dbReference>
<keyword evidence="4" id="KW-0808">Transferase</keyword>
<evidence type="ECO:0000256" key="8">
    <source>
        <dbReference type="ARBA" id="ARBA00048434"/>
    </source>
</evidence>
<evidence type="ECO:0000256" key="5">
    <source>
        <dbReference type="ARBA" id="ARBA00022691"/>
    </source>
</evidence>
<name>A0A1X0S1L1_RHIZD</name>
<evidence type="ECO:0000256" key="1">
    <source>
        <dbReference type="ARBA" id="ARBA00012797"/>
    </source>
</evidence>
<sequence>MSSEESKDQTRETIDQTNETSQVKQEEKQETKKGNIRVFCGREYDITDPKFAGKSKNAIKKLLKDEIWEETKRERSRRKKEKEKSRKRERKKLVEEGVLEPLPKKSRAKDITIGNVGLILDCSFSSYMLHKEISSLRGQIGRSYSANVRAKKESMKMTLTSVDDVLSKEMDAKSISWRNWRNVELTPKSYLDIFNKEDLIYLTADSDNVVHELEEGKNYIVGAIVDKNRYKNLCKNKADEQGIKTARLPIDDYLKLSTRKVLTVNHVVEIMIKWLDCRNWEQAFLEVIPERKLKDVELVNHQSEDDNEEENNGYEEEEEQDLSTETKDTCKSTV</sequence>
<dbReference type="GO" id="GO:0005634">
    <property type="term" value="C:nucleus"/>
    <property type="evidence" value="ECO:0007669"/>
    <property type="project" value="TreeGrafter"/>
</dbReference>
<evidence type="ECO:0000313" key="14">
    <source>
        <dbReference type="Proteomes" id="UP000242381"/>
    </source>
</evidence>
<evidence type="ECO:0000256" key="6">
    <source>
        <dbReference type="ARBA" id="ARBA00031792"/>
    </source>
</evidence>
<evidence type="ECO:0000256" key="2">
    <source>
        <dbReference type="ARBA" id="ARBA00020451"/>
    </source>
</evidence>
<dbReference type="InterPro" id="IPR016653">
    <property type="entry name" value="TRM10/TRM10A"/>
</dbReference>
<dbReference type="EC" id="2.1.1.221" evidence="1"/>
<evidence type="ECO:0000313" key="13">
    <source>
        <dbReference type="EMBL" id="ORE18195.1"/>
    </source>
</evidence>
<dbReference type="PIRSF" id="PIRSF016323">
    <property type="entry name" value="tRNA_m1G_mtfrase_met"/>
    <property type="match status" value="1"/>
</dbReference>
<dbReference type="Proteomes" id="UP000242381">
    <property type="component" value="Unassembled WGS sequence"/>
</dbReference>
<dbReference type="AlphaFoldDB" id="A0A1X0S1L1"/>
<proteinExistence type="predicted"/>
<dbReference type="VEuPathDB" id="FungiDB:BCV72DRAFT_200730"/>
<gene>
    <name evidence="13" type="ORF">BCV71DRAFT_118870</name>
</gene>
<feature type="binding site" evidence="10">
    <location>
        <position position="202"/>
    </location>
    <ligand>
        <name>S-adenosyl-L-methionine</name>
        <dbReference type="ChEBI" id="CHEBI:59789"/>
    </ligand>
</feature>
<comment type="catalytic activity">
    <reaction evidence="8">
        <text>guanosine(9) in tRNA + S-adenosyl-L-methionine = N(1)-methylguanosine(9) in tRNA + S-adenosyl-L-homocysteine + H(+)</text>
        <dbReference type="Rhea" id="RHEA:43156"/>
        <dbReference type="Rhea" id="RHEA-COMP:10367"/>
        <dbReference type="Rhea" id="RHEA-COMP:10368"/>
        <dbReference type="ChEBI" id="CHEBI:15378"/>
        <dbReference type="ChEBI" id="CHEBI:57856"/>
        <dbReference type="ChEBI" id="CHEBI:59789"/>
        <dbReference type="ChEBI" id="CHEBI:73542"/>
        <dbReference type="ChEBI" id="CHEBI:74269"/>
        <dbReference type="EC" id="2.1.1.221"/>
    </reaction>
</comment>
<dbReference type="PANTHER" id="PTHR13563:SF13">
    <property type="entry name" value="TRNA METHYLTRANSFERASE 10 HOMOLOG A"/>
    <property type="match status" value="1"/>
</dbReference>
<evidence type="ECO:0000256" key="3">
    <source>
        <dbReference type="ARBA" id="ARBA00022603"/>
    </source>
</evidence>
<feature type="compositionally biased region" description="Basic and acidic residues" evidence="11">
    <location>
        <begin position="1"/>
        <end position="14"/>
    </location>
</feature>
<dbReference type="GO" id="GO:0002939">
    <property type="term" value="P:tRNA N1-guanine methylation"/>
    <property type="evidence" value="ECO:0007669"/>
    <property type="project" value="TreeGrafter"/>
</dbReference>
<dbReference type="GO" id="GO:0000049">
    <property type="term" value="F:tRNA binding"/>
    <property type="evidence" value="ECO:0007669"/>
    <property type="project" value="TreeGrafter"/>
</dbReference>
<evidence type="ECO:0000256" key="10">
    <source>
        <dbReference type="PIRSR" id="PIRSR016323-2"/>
    </source>
</evidence>
<dbReference type="InterPro" id="IPR038459">
    <property type="entry name" value="MT_TRM10-typ_sf"/>
</dbReference>
<dbReference type="PROSITE" id="PS51675">
    <property type="entry name" value="SAM_MT_TRM10"/>
    <property type="match status" value="1"/>
</dbReference>